<dbReference type="Proteomes" id="UP000695022">
    <property type="component" value="Unplaced"/>
</dbReference>
<gene>
    <name evidence="2" type="primary">LOC106807882</name>
</gene>
<sequence>MTYLACMSNETFQVFDEAMEMYEEGKLSGQKEVTGLETKRDIPFSTFRFVLGLDEGAMRDIWEEVKNGEMTIKQMTKETETIKKLQIIQVKLLQLLKIRTWEEACREFPTLTCRDSLLAFRDCSFRNKTPDEFSRYVMSATTNQWVGPSCGEDVISFNNATGVVLEGDATEVGTAQIVTTFRSFEGAALVIVDPPEASYI</sequence>
<accession>A0ABM1E0Z3</accession>
<proteinExistence type="predicted"/>
<dbReference type="GeneID" id="106807882"/>
<protein>
    <submittedName>
        <fullName evidence="2">Uncharacterized protein LOC106807882</fullName>
    </submittedName>
</protein>
<evidence type="ECO:0000313" key="1">
    <source>
        <dbReference type="Proteomes" id="UP000695022"/>
    </source>
</evidence>
<organism evidence="1 2">
    <name type="scientific">Priapulus caudatus</name>
    <name type="common">Priapulid worm</name>
    <dbReference type="NCBI Taxonomy" id="37621"/>
    <lineage>
        <taxon>Eukaryota</taxon>
        <taxon>Metazoa</taxon>
        <taxon>Ecdysozoa</taxon>
        <taxon>Scalidophora</taxon>
        <taxon>Priapulida</taxon>
        <taxon>Priapulimorpha</taxon>
        <taxon>Priapulimorphida</taxon>
        <taxon>Priapulidae</taxon>
        <taxon>Priapulus</taxon>
    </lineage>
</organism>
<reference evidence="2" key="1">
    <citation type="submission" date="2025-08" db="UniProtKB">
        <authorList>
            <consortium name="RefSeq"/>
        </authorList>
    </citation>
    <scope>IDENTIFICATION</scope>
</reference>
<name>A0ABM1E0Z3_PRICU</name>
<keyword evidence="1" id="KW-1185">Reference proteome</keyword>
<evidence type="ECO:0000313" key="2">
    <source>
        <dbReference type="RefSeq" id="XP_014665864.1"/>
    </source>
</evidence>
<dbReference type="RefSeq" id="XP_014665864.1">
    <property type="nucleotide sequence ID" value="XM_014810378.1"/>
</dbReference>